<feature type="region of interest" description="Disordered" evidence="1">
    <location>
        <begin position="28"/>
        <end position="54"/>
    </location>
</feature>
<sequence>MLNRLEKLTSRFANSPCSALNDENAAFDGTGYAAKQRPRQAPRRQRPARQPGLTRSQCLLGSLTGPVPIGREAFARGWDSVVMAAPIT</sequence>
<evidence type="ECO:0000313" key="2">
    <source>
        <dbReference type="EMBL" id="TCN31286.1"/>
    </source>
</evidence>
<evidence type="ECO:0000256" key="1">
    <source>
        <dbReference type="SAM" id="MobiDB-lite"/>
    </source>
</evidence>
<feature type="compositionally biased region" description="Basic residues" evidence="1">
    <location>
        <begin position="36"/>
        <end position="47"/>
    </location>
</feature>
<evidence type="ECO:0000313" key="3">
    <source>
        <dbReference type="Proteomes" id="UP000295043"/>
    </source>
</evidence>
<dbReference type="AlphaFoldDB" id="A0A4R2BUQ5"/>
<gene>
    <name evidence="2" type="ORF">EV184_10658</name>
</gene>
<name>A0A4R2BUQ5_9HYPH</name>
<dbReference type="Proteomes" id="UP000295043">
    <property type="component" value="Unassembled WGS sequence"/>
</dbReference>
<dbReference type="EMBL" id="SLVU01000006">
    <property type="protein sequence ID" value="TCN31286.1"/>
    <property type="molecule type" value="Genomic_DNA"/>
</dbReference>
<comment type="caution">
    <text evidence="2">The sequence shown here is derived from an EMBL/GenBank/DDBJ whole genome shotgun (WGS) entry which is preliminary data.</text>
</comment>
<proteinExistence type="predicted"/>
<accession>A0A4R2BUQ5</accession>
<organism evidence="2 3">
    <name type="scientific">Sinorhizobium americanum</name>
    <dbReference type="NCBI Taxonomy" id="194963"/>
    <lineage>
        <taxon>Bacteria</taxon>
        <taxon>Pseudomonadati</taxon>
        <taxon>Pseudomonadota</taxon>
        <taxon>Alphaproteobacteria</taxon>
        <taxon>Hyphomicrobiales</taxon>
        <taxon>Rhizobiaceae</taxon>
        <taxon>Sinorhizobium/Ensifer group</taxon>
        <taxon>Sinorhizobium</taxon>
    </lineage>
</organism>
<protein>
    <submittedName>
        <fullName evidence="2">Uncharacterized protein</fullName>
    </submittedName>
</protein>
<reference evidence="2 3" key="1">
    <citation type="submission" date="2019-03" db="EMBL/GenBank/DDBJ databases">
        <title>Genomic Encyclopedia of Type Strains, Phase IV (KMG-V): Genome sequencing to study the core and pangenomes of soil and plant-associated prokaryotes.</title>
        <authorList>
            <person name="Whitman W."/>
        </authorList>
    </citation>
    <scope>NUCLEOTIDE SEQUENCE [LARGE SCALE GENOMIC DNA]</scope>
    <source>
        <strain evidence="2 3">23C40</strain>
    </source>
</reference>